<keyword evidence="1" id="KW-0001">2Fe-2S</keyword>
<dbReference type="SUPFAM" id="SSF50022">
    <property type="entry name" value="ISP domain"/>
    <property type="match status" value="1"/>
</dbReference>
<dbReference type="EMBL" id="VYGV01000016">
    <property type="protein sequence ID" value="NWF47074.1"/>
    <property type="molecule type" value="Genomic_DNA"/>
</dbReference>
<evidence type="ECO:0000256" key="3">
    <source>
        <dbReference type="ARBA" id="ARBA00023004"/>
    </source>
</evidence>
<keyword evidence="2" id="KW-0479">Metal-binding</keyword>
<dbReference type="AlphaFoldDB" id="A0A7Y8GY77"/>
<evidence type="ECO:0000256" key="1">
    <source>
        <dbReference type="ARBA" id="ARBA00022714"/>
    </source>
</evidence>
<evidence type="ECO:0000313" key="6">
    <source>
        <dbReference type="EMBL" id="NWF47074.1"/>
    </source>
</evidence>
<dbReference type="GO" id="GO:0051537">
    <property type="term" value="F:2 iron, 2 sulfur cluster binding"/>
    <property type="evidence" value="ECO:0007669"/>
    <property type="project" value="UniProtKB-KW"/>
</dbReference>
<keyword evidence="4" id="KW-0411">Iron-sulfur</keyword>
<gene>
    <name evidence="6" type="ORF">F3K02_17715</name>
</gene>
<dbReference type="GO" id="GO:0046872">
    <property type="term" value="F:metal ion binding"/>
    <property type="evidence" value="ECO:0007669"/>
    <property type="project" value="UniProtKB-KW"/>
</dbReference>
<name>A0A7Y8GY77_9BURK</name>
<organism evidence="6 7">
    <name type="scientific">Hydrogenophaga aromaticivorans</name>
    <dbReference type="NCBI Taxonomy" id="2610898"/>
    <lineage>
        <taxon>Bacteria</taxon>
        <taxon>Pseudomonadati</taxon>
        <taxon>Pseudomonadota</taxon>
        <taxon>Betaproteobacteria</taxon>
        <taxon>Burkholderiales</taxon>
        <taxon>Comamonadaceae</taxon>
        <taxon>Hydrogenophaga</taxon>
    </lineage>
</organism>
<evidence type="ECO:0000256" key="4">
    <source>
        <dbReference type="ARBA" id="ARBA00023014"/>
    </source>
</evidence>
<dbReference type="Pfam" id="PF00355">
    <property type="entry name" value="Rieske"/>
    <property type="match status" value="1"/>
</dbReference>
<dbReference type="InterPro" id="IPR017941">
    <property type="entry name" value="Rieske_2Fe-2S"/>
</dbReference>
<accession>A0A7Y8GY77</accession>
<evidence type="ECO:0000259" key="5">
    <source>
        <dbReference type="PROSITE" id="PS51296"/>
    </source>
</evidence>
<proteinExistence type="predicted"/>
<dbReference type="RefSeq" id="WP_177136976.1">
    <property type="nucleotide sequence ID" value="NZ_VYGV01000016.1"/>
</dbReference>
<comment type="caution">
    <text evidence="6">The sequence shown here is derived from an EMBL/GenBank/DDBJ whole genome shotgun (WGS) entry which is preliminary data.</text>
</comment>
<protein>
    <submittedName>
        <fullName evidence="6">Rieske 2Fe-2S domain-containing protein</fullName>
    </submittedName>
</protein>
<keyword evidence="7" id="KW-1185">Reference proteome</keyword>
<dbReference type="Gene3D" id="2.102.10.10">
    <property type="entry name" value="Rieske [2Fe-2S] iron-sulphur domain"/>
    <property type="match status" value="1"/>
</dbReference>
<dbReference type="PROSITE" id="PS51296">
    <property type="entry name" value="RIESKE"/>
    <property type="match status" value="1"/>
</dbReference>
<feature type="domain" description="Rieske" evidence="5">
    <location>
        <begin position="4"/>
        <end position="98"/>
    </location>
</feature>
<dbReference type="InterPro" id="IPR036922">
    <property type="entry name" value="Rieske_2Fe-2S_sf"/>
</dbReference>
<evidence type="ECO:0000313" key="7">
    <source>
        <dbReference type="Proteomes" id="UP000545507"/>
    </source>
</evidence>
<evidence type="ECO:0000256" key="2">
    <source>
        <dbReference type="ARBA" id="ARBA00022723"/>
    </source>
</evidence>
<sequence length="109" mass="12439">MPWKKVCSLNDLEKDQIAEFDVQGVLVAVVRGENQPVVIPPMCPHLEEPLCEGVCDGRTLTCHKHLWQWDLETGNPMGLAQKPLKRYDSKVEGDTLFALIDQEILYDYE</sequence>
<keyword evidence="3" id="KW-0408">Iron</keyword>
<dbReference type="Proteomes" id="UP000545507">
    <property type="component" value="Unassembled WGS sequence"/>
</dbReference>
<reference evidence="6 7" key="1">
    <citation type="submission" date="2019-09" db="EMBL/GenBank/DDBJ databases">
        <title>Hydrogenophaga aromatica sp. nov., isolated from a para-xylene-degrading enrichment culture.</title>
        <authorList>
            <person name="Tancsics A."/>
            <person name="Banerjee S."/>
        </authorList>
    </citation>
    <scope>NUCLEOTIDE SEQUENCE [LARGE SCALE GENOMIC DNA]</scope>
    <source>
        <strain evidence="6 7">D2P1</strain>
    </source>
</reference>